<dbReference type="InterPro" id="IPR043128">
    <property type="entry name" value="Rev_trsase/Diguanyl_cyclase"/>
</dbReference>
<dbReference type="InterPro" id="IPR050951">
    <property type="entry name" value="Retrovirus_Pol_polyprotein"/>
</dbReference>
<proteinExistence type="predicted"/>
<dbReference type="Proteomes" id="UP000694402">
    <property type="component" value="Unassembled WGS sequence"/>
</dbReference>
<dbReference type="GeneTree" id="ENSGT00940000169923"/>
<organism evidence="3 4">
    <name type="scientific">Oncorhynchus tshawytscha</name>
    <name type="common">Chinook salmon</name>
    <name type="synonym">Salmo tshawytscha</name>
    <dbReference type="NCBI Taxonomy" id="74940"/>
    <lineage>
        <taxon>Eukaryota</taxon>
        <taxon>Metazoa</taxon>
        <taxon>Chordata</taxon>
        <taxon>Craniata</taxon>
        <taxon>Vertebrata</taxon>
        <taxon>Euteleostomi</taxon>
        <taxon>Actinopterygii</taxon>
        <taxon>Neopterygii</taxon>
        <taxon>Teleostei</taxon>
        <taxon>Protacanthopterygii</taxon>
        <taxon>Salmoniformes</taxon>
        <taxon>Salmonidae</taxon>
        <taxon>Salmoninae</taxon>
        <taxon>Oncorhynchus</taxon>
    </lineage>
</organism>
<dbReference type="Ensembl" id="ENSOTST00005154582.1">
    <property type="protein sequence ID" value="ENSOTSP00005125545.1"/>
    <property type="gene ID" value="ENSOTSG00005072512.1"/>
</dbReference>
<dbReference type="InterPro" id="IPR043502">
    <property type="entry name" value="DNA/RNA_pol_sf"/>
</dbReference>
<dbReference type="Pfam" id="PF17919">
    <property type="entry name" value="RT_RNaseH_2"/>
    <property type="match status" value="1"/>
</dbReference>
<dbReference type="AlphaFoldDB" id="A0AAZ3QB26"/>
<dbReference type="CDD" id="cd09274">
    <property type="entry name" value="RNase_HI_RT_Ty3"/>
    <property type="match status" value="1"/>
</dbReference>
<protein>
    <recommendedName>
        <fullName evidence="2">Reverse transcriptase/retrotransposon-derived protein RNase H-like domain-containing protein</fullName>
    </recommendedName>
</protein>
<evidence type="ECO:0000256" key="1">
    <source>
        <dbReference type="ARBA" id="ARBA00023268"/>
    </source>
</evidence>
<dbReference type="SUPFAM" id="SSF56672">
    <property type="entry name" value="DNA/RNA polymerases"/>
    <property type="match status" value="1"/>
</dbReference>
<name>A0AAZ3QB26_ONCTS</name>
<dbReference type="PANTHER" id="PTHR37984">
    <property type="entry name" value="PROTEIN CBG26694"/>
    <property type="match status" value="1"/>
</dbReference>
<feature type="domain" description="Reverse transcriptase/retrotransposon-derived protein RNase H-like" evidence="2">
    <location>
        <begin position="31"/>
        <end position="128"/>
    </location>
</feature>
<reference evidence="4" key="1">
    <citation type="journal article" date="2018" name="PLoS ONE">
        <title>Chinook salmon (Oncorhynchus tshawytscha) genome and transcriptome.</title>
        <authorList>
            <person name="Christensen K.A."/>
            <person name="Leong J.S."/>
            <person name="Sakhrani D."/>
            <person name="Biagi C.A."/>
            <person name="Minkley D.R."/>
            <person name="Withler R.E."/>
            <person name="Rondeau E.B."/>
            <person name="Koop B.F."/>
            <person name="Devlin R.H."/>
        </authorList>
    </citation>
    <scope>NUCLEOTIDE SEQUENCE [LARGE SCALE GENOMIC DNA]</scope>
</reference>
<keyword evidence="1" id="KW-0511">Multifunctional enzyme</keyword>
<dbReference type="GO" id="GO:0003824">
    <property type="term" value="F:catalytic activity"/>
    <property type="evidence" value="ECO:0007669"/>
    <property type="project" value="UniProtKB-KW"/>
</dbReference>
<dbReference type="PANTHER" id="PTHR37984:SF5">
    <property type="entry name" value="PROTEIN NYNRIN-LIKE"/>
    <property type="match status" value="1"/>
</dbReference>
<reference evidence="3" key="3">
    <citation type="submission" date="2025-09" db="UniProtKB">
        <authorList>
            <consortium name="Ensembl"/>
        </authorList>
    </citation>
    <scope>IDENTIFICATION</scope>
</reference>
<reference evidence="3" key="2">
    <citation type="submission" date="2025-08" db="UniProtKB">
        <authorList>
            <consortium name="Ensembl"/>
        </authorList>
    </citation>
    <scope>IDENTIFICATION</scope>
</reference>
<evidence type="ECO:0000313" key="4">
    <source>
        <dbReference type="Proteomes" id="UP000694402"/>
    </source>
</evidence>
<dbReference type="InterPro" id="IPR041577">
    <property type="entry name" value="RT_RNaseH_2"/>
</dbReference>
<accession>A0AAZ3QB26</accession>
<evidence type="ECO:0000313" key="3">
    <source>
        <dbReference type="Ensembl" id="ENSOTSP00005125545.1"/>
    </source>
</evidence>
<keyword evidence="4" id="KW-1185">Reference proteome</keyword>
<dbReference type="Gene3D" id="3.30.70.270">
    <property type="match status" value="1"/>
</dbReference>
<dbReference type="FunFam" id="3.10.20.370:FF:000001">
    <property type="entry name" value="Retrovirus-related Pol polyprotein from transposon 17.6-like protein"/>
    <property type="match status" value="1"/>
</dbReference>
<evidence type="ECO:0000259" key="2">
    <source>
        <dbReference type="Pfam" id="PF17919"/>
    </source>
</evidence>
<sequence>MVNQLAKFILQLAEKDKPLSDLLSKKSHWYWGADQVRAFKELKEELKSTPVLALFDPNKETKVSADESSYGLGGVLLLKKIKEWKPVAYASRSLTPTEQRHAQVEKEALGLIWACERFRDFLIGQHFQLETDHKPLQSLLGNQYWDNLPPQMQRFRMRLMTYSYMIAHVPGNRLWNADTLSLAPVKAKATAAKMELMERTNTYVNAIMEQLPAIVSYIDNLREQLKANSVCSNVMTMCQKGWSEFSGCEGLNELVLICRTQIRGHKPHIPS</sequence>